<evidence type="ECO:0000313" key="1">
    <source>
        <dbReference type="EMBL" id="GGS44986.1"/>
    </source>
</evidence>
<keyword evidence="2" id="KW-1185">Reference proteome</keyword>
<gene>
    <name evidence="1" type="ORF">GCM10008961_39450</name>
</gene>
<dbReference type="Proteomes" id="UP000620633">
    <property type="component" value="Unassembled WGS sequence"/>
</dbReference>
<evidence type="ECO:0000313" key="2">
    <source>
        <dbReference type="Proteomes" id="UP000620633"/>
    </source>
</evidence>
<accession>A0ABQ2T166</accession>
<dbReference type="EMBL" id="BMQO01000057">
    <property type="protein sequence ID" value="GGS44986.1"/>
    <property type="molecule type" value="Genomic_DNA"/>
</dbReference>
<organism evidence="1 2">
    <name type="scientific">Deinococcus knuensis</name>
    <dbReference type="NCBI Taxonomy" id="1837380"/>
    <lineage>
        <taxon>Bacteria</taxon>
        <taxon>Thermotogati</taxon>
        <taxon>Deinococcota</taxon>
        <taxon>Deinococci</taxon>
        <taxon>Deinococcales</taxon>
        <taxon>Deinococcaceae</taxon>
        <taxon>Deinococcus</taxon>
    </lineage>
</organism>
<proteinExistence type="predicted"/>
<sequence>MPLAHMLNNEISFDSFGVDVDNLLEIIQQGTFQYNDLYINWQDEMILSYGFVSNESKYNFRRLVSMNEISKILEELRAILIMADDYIGSIENHEKLFSSCYKLEFRASTK</sequence>
<comment type="caution">
    <text evidence="1">The sequence shown here is derived from an EMBL/GenBank/DDBJ whole genome shotgun (WGS) entry which is preliminary data.</text>
</comment>
<protein>
    <submittedName>
        <fullName evidence="1">Uncharacterized protein</fullName>
    </submittedName>
</protein>
<name>A0ABQ2T166_9DEIO</name>
<reference evidence="2" key="1">
    <citation type="journal article" date="2019" name="Int. J. Syst. Evol. Microbiol.">
        <title>The Global Catalogue of Microorganisms (GCM) 10K type strain sequencing project: providing services to taxonomists for standard genome sequencing and annotation.</title>
        <authorList>
            <consortium name="The Broad Institute Genomics Platform"/>
            <consortium name="The Broad Institute Genome Sequencing Center for Infectious Disease"/>
            <person name="Wu L."/>
            <person name="Ma J."/>
        </authorList>
    </citation>
    <scope>NUCLEOTIDE SEQUENCE [LARGE SCALE GENOMIC DNA]</scope>
    <source>
        <strain evidence="2">JCM 31406</strain>
    </source>
</reference>